<name>A0A139AJB1_GONPJ</name>
<dbReference type="Proteomes" id="UP000070544">
    <property type="component" value="Unassembled WGS sequence"/>
</dbReference>
<reference evidence="1 2" key="1">
    <citation type="journal article" date="2015" name="Genome Biol. Evol.">
        <title>Phylogenomic analyses indicate that early fungi evolved digesting cell walls of algal ancestors of land plants.</title>
        <authorList>
            <person name="Chang Y."/>
            <person name="Wang S."/>
            <person name="Sekimoto S."/>
            <person name="Aerts A.L."/>
            <person name="Choi C."/>
            <person name="Clum A."/>
            <person name="LaButti K.M."/>
            <person name="Lindquist E.A."/>
            <person name="Yee Ngan C."/>
            <person name="Ohm R.A."/>
            <person name="Salamov A.A."/>
            <person name="Grigoriev I.V."/>
            <person name="Spatafora J.W."/>
            <person name="Berbee M.L."/>
        </authorList>
    </citation>
    <scope>NUCLEOTIDE SEQUENCE [LARGE SCALE GENOMIC DNA]</scope>
    <source>
        <strain evidence="1 2">JEL478</strain>
    </source>
</reference>
<dbReference type="OrthoDB" id="10667631at2759"/>
<proteinExistence type="predicted"/>
<dbReference type="AlphaFoldDB" id="A0A139AJB1"/>
<evidence type="ECO:0000313" key="2">
    <source>
        <dbReference type="Proteomes" id="UP000070544"/>
    </source>
</evidence>
<accession>A0A139AJB1</accession>
<dbReference type="EMBL" id="KQ965749">
    <property type="protein sequence ID" value="KXS16890.1"/>
    <property type="molecule type" value="Genomic_DNA"/>
</dbReference>
<sequence>MFSGSCRPAFRASVGPGEGWKWNWHQDGGLDLSMSCTPLTGGENKCNVRLVARKPSQIVELERLKEAIELELDRLARELLSNASRKFSWVQKDLPEPDKHAAVECEGQLYLVTLPNKKSKRESLGLARFAIHTLQGVAVSCGLVALLNNTTLILAPITGENGGIRVLIDNGHSNVRIVLEPKEGIVAEYELFPRGVDDVPRIANLVNSALHKDLVVPPVEDLFASIADNPFVTDSDSMLPKSLDSSPLRSGTMIGNNVGVPEDQWSLLLAQSQHLTKKNDLFKGVAPPLLFSNPWPFLQTSTSTGDNLRNPANSCEGNDLASSKQYANVLFPNEIMTKFPKSGKHSTGFENIFPNTFDAKDSTPFKSVDQPTAMPSALFDGPLNLSLIPENSVTILSTLPNTLFDGELNLNVGEDASGSELVKHSLTEPGKKRTVTFHAHLEKQTISSTSKLGVASEFEPMTTEPLTYDGDDITEEDLSSMDQSPVEEIISTAVICTDEANTDDHLMQTQPNAFKIAPLENKCLEPPVDSEYVDTEDEGDLPLTLQAVTPAQGTESLQLPLINDSQLRGLITGNNAIPAVSSRNDENGTNDLHYLTSTSTCDESAMVTNEHPNEANECGDFDHPTSTSLQEVAPGEPLILGLPKDDCAIPSQFQRVSQVEQLSANSAHDLEFTLAELKTNLKEVRAPHKTYDAFSKSSGNVSSETLVSGEHVGKVEPPEGTTPSMGVVNLTKRILELETSLRSTESQLSHERKGREIAEHEADANKIQYLEMREMLWALDHRYQALLSDFRKVQDELSWRRTIQSARSKNDQIIEKVA</sequence>
<gene>
    <name evidence="1" type="ORF">M427DRAFT_144493</name>
</gene>
<evidence type="ECO:0000313" key="1">
    <source>
        <dbReference type="EMBL" id="KXS16890.1"/>
    </source>
</evidence>
<keyword evidence="2" id="KW-1185">Reference proteome</keyword>
<organism evidence="1 2">
    <name type="scientific">Gonapodya prolifera (strain JEL478)</name>
    <name type="common">Monoblepharis prolifera</name>
    <dbReference type="NCBI Taxonomy" id="1344416"/>
    <lineage>
        <taxon>Eukaryota</taxon>
        <taxon>Fungi</taxon>
        <taxon>Fungi incertae sedis</taxon>
        <taxon>Chytridiomycota</taxon>
        <taxon>Chytridiomycota incertae sedis</taxon>
        <taxon>Monoblepharidomycetes</taxon>
        <taxon>Monoblepharidales</taxon>
        <taxon>Gonapodyaceae</taxon>
        <taxon>Gonapodya</taxon>
    </lineage>
</organism>
<protein>
    <submittedName>
        <fullName evidence="1">Uncharacterized protein</fullName>
    </submittedName>
</protein>